<gene>
    <name evidence="2" type="ORF">THAOC_19050</name>
</gene>
<comment type="caution">
    <text evidence="2">The sequence shown here is derived from an EMBL/GenBank/DDBJ whole genome shotgun (WGS) entry which is preliminary data.</text>
</comment>
<evidence type="ECO:0000313" key="3">
    <source>
        <dbReference type="Proteomes" id="UP000266841"/>
    </source>
</evidence>
<dbReference type="EMBL" id="AGNL01020916">
    <property type="protein sequence ID" value="EJK60569.1"/>
    <property type="molecule type" value="Genomic_DNA"/>
</dbReference>
<evidence type="ECO:0000313" key="2">
    <source>
        <dbReference type="EMBL" id="EJK60569.1"/>
    </source>
</evidence>
<keyword evidence="3" id="KW-1185">Reference proteome</keyword>
<dbReference type="Proteomes" id="UP000266841">
    <property type="component" value="Unassembled WGS sequence"/>
</dbReference>
<dbReference type="AlphaFoldDB" id="K0S6M2"/>
<name>K0S6M2_THAOC</name>
<feature type="non-terminal residue" evidence="2">
    <location>
        <position position="1"/>
    </location>
</feature>
<proteinExistence type="predicted"/>
<organism evidence="2 3">
    <name type="scientific">Thalassiosira oceanica</name>
    <name type="common">Marine diatom</name>
    <dbReference type="NCBI Taxonomy" id="159749"/>
    <lineage>
        <taxon>Eukaryota</taxon>
        <taxon>Sar</taxon>
        <taxon>Stramenopiles</taxon>
        <taxon>Ochrophyta</taxon>
        <taxon>Bacillariophyta</taxon>
        <taxon>Coscinodiscophyceae</taxon>
        <taxon>Thalassiosirophycidae</taxon>
        <taxon>Thalassiosirales</taxon>
        <taxon>Thalassiosiraceae</taxon>
        <taxon>Thalassiosira</taxon>
    </lineage>
</organism>
<accession>K0S6M2</accession>
<feature type="region of interest" description="Disordered" evidence="1">
    <location>
        <begin position="181"/>
        <end position="205"/>
    </location>
</feature>
<evidence type="ECO:0000256" key="1">
    <source>
        <dbReference type="SAM" id="MobiDB-lite"/>
    </source>
</evidence>
<protein>
    <submittedName>
        <fullName evidence="2">Uncharacterized protein</fullName>
    </submittedName>
</protein>
<reference evidence="2 3" key="1">
    <citation type="journal article" date="2012" name="Genome Biol.">
        <title>Genome and low-iron response of an oceanic diatom adapted to chronic iron limitation.</title>
        <authorList>
            <person name="Lommer M."/>
            <person name="Specht M."/>
            <person name="Roy A.S."/>
            <person name="Kraemer L."/>
            <person name="Andreson R."/>
            <person name="Gutowska M.A."/>
            <person name="Wolf J."/>
            <person name="Bergner S.V."/>
            <person name="Schilhabel M.B."/>
            <person name="Klostermeier U.C."/>
            <person name="Beiko R.G."/>
            <person name="Rosenstiel P."/>
            <person name="Hippler M."/>
            <person name="Laroche J."/>
        </authorList>
    </citation>
    <scope>NUCLEOTIDE SEQUENCE [LARGE SCALE GENOMIC DNA]</scope>
    <source>
        <strain evidence="2 3">CCMP1005</strain>
    </source>
</reference>
<sequence>EPVEIAASPLGDVFMPNFMRKVCQFWPFPLSSAFANYDRTLRAWARSCKTRAWAAVTTYLLWCRAQTSGGNVHVGWVPCKNGQRNVVGTCCASRLELPVGACCGDDIEGGGVRCGAQVGEFGLRSVLERGQGLAGPLAKKEVAEDRADRISLMRPLALAQNILAAATKLAIQSDQTYLKQEGGHLLPGAPPTRVGSEGTAPAGGH</sequence>